<keyword evidence="3" id="KW-0489">Methyltransferase</keyword>
<comment type="caution">
    <text evidence="3">The sequence shown here is derived from an EMBL/GenBank/DDBJ whole genome shotgun (WGS) entry which is preliminary data.</text>
</comment>
<name>A0A0C1QWP8_9CLOT</name>
<dbReference type="InterPro" id="IPR029063">
    <property type="entry name" value="SAM-dependent_MTases_sf"/>
</dbReference>
<dbReference type="Pfam" id="PF13649">
    <property type="entry name" value="Methyltransf_25"/>
    <property type="match status" value="1"/>
</dbReference>
<dbReference type="OrthoDB" id="9804312at2"/>
<dbReference type="Gene3D" id="3.40.50.150">
    <property type="entry name" value="Vaccinia Virus protein VP39"/>
    <property type="match status" value="1"/>
</dbReference>
<dbReference type="SUPFAM" id="SSF53335">
    <property type="entry name" value="S-adenosyl-L-methionine-dependent methyltransferases"/>
    <property type="match status" value="1"/>
</dbReference>
<evidence type="ECO:0000313" key="4">
    <source>
        <dbReference type="Proteomes" id="UP000031366"/>
    </source>
</evidence>
<protein>
    <submittedName>
        <fullName evidence="3">Methyltransferase domain protein</fullName>
    </submittedName>
</protein>
<dbReference type="Gene3D" id="2.20.25.110">
    <property type="entry name" value="S-adenosyl-L-methionine-dependent methyltransferases"/>
    <property type="match status" value="1"/>
</dbReference>
<dbReference type="RefSeq" id="WP_080619047.1">
    <property type="nucleotide sequence ID" value="NZ_AYSO01000019.1"/>
</dbReference>
<dbReference type="GO" id="GO:0008168">
    <property type="term" value="F:methyltransferase activity"/>
    <property type="evidence" value="ECO:0007669"/>
    <property type="project" value="UniProtKB-KW"/>
</dbReference>
<dbReference type="PANTHER" id="PTHR43861">
    <property type="entry name" value="TRANS-ACONITATE 2-METHYLTRANSFERASE-RELATED"/>
    <property type="match status" value="1"/>
</dbReference>
<dbReference type="EMBL" id="AYSO01000019">
    <property type="protein sequence ID" value="KIE45412.1"/>
    <property type="molecule type" value="Genomic_DNA"/>
</dbReference>
<dbReference type="GO" id="GO:0032259">
    <property type="term" value="P:methylation"/>
    <property type="evidence" value="ECO:0007669"/>
    <property type="project" value="UniProtKB-KW"/>
</dbReference>
<reference evidence="3 4" key="1">
    <citation type="journal article" date="2015" name="Infect. Genet. Evol.">
        <title>Genomic sequences of six botulinum neurotoxin-producing strains representing three clostridial species illustrate the mobility and diversity of botulinum neurotoxin genes.</title>
        <authorList>
            <person name="Smith T.J."/>
            <person name="Hill K.K."/>
            <person name="Xie G."/>
            <person name="Foley B.T."/>
            <person name="Williamson C.H."/>
            <person name="Foster J.T."/>
            <person name="Johnson S.L."/>
            <person name="Chertkov O."/>
            <person name="Teshima H."/>
            <person name="Gibbons H.S."/>
            <person name="Johnsky L.A."/>
            <person name="Karavis M.A."/>
            <person name="Smith L.A."/>
        </authorList>
    </citation>
    <scope>NUCLEOTIDE SEQUENCE [LARGE SCALE GENOMIC DNA]</scope>
    <source>
        <strain evidence="3 4">CDC 2741</strain>
    </source>
</reference>
<evidence type="ECO:0000259" key="2">
    <source>
        <dbReference type="Pfam" id="PF13649"/>
    </source>
</evidence>
<evidence type="ECO:0000313" key="3">
    <source>
        <dbReference type="EMBL" id="KIE45412.1"/>
    </source>
</evidence>
<proteinExistence type="predicted"/>
<dbReference type="CDD" id="cd02440">
    <property type="entry name" value="AdoMet_MTases"/>
    <property type="match status" value="1"/>
</dbReference>
<dbReference type="InterPro" id="IPR041698">
    <property type="entry name" value="Methyltransf_25"/>
</dbReference>
<keyword evidence="4" id="KW-1185">Reference proteome</keyword>
<evidence type="ECO:0000256" key="1">
    <source>
        <dbReference type="ARBA" id="ARBA00022679"/>
    </source>
</evidence>
<gene>
    <name evidence="3" type="ORF">U732_2791</name>
</gene>
<dbReference type="AlphaFoldDB" id="A0A0C1QWP8"/>
<dbReference type="Proteomes" id="UP000031366">
    <property type="component" value="Unassembled WGS sequence"/>
</dbReference>
<organism evidence="3 4">
    <name type="scientific">Clostridium argentinense CDC 2741</name>
    <dbReference type="NCBI Taxonomy" id="1418104"/>
    <lineage>
        <taxon>Bacteria</taxon>
        <taxon>Bacillati</taxon>
        <taxon>Bacillota</taxon>
        <taxon>Clostridia</taxon>
        <taxon>Eubacteriales</taxon>
        <taxon>Clostridiaceae</taxon>
        <taxon>Clostridium</taxon>
    </lineage>
</organism>
<keyword evidence="1 3" id="KW-0808">Transferase</keyword>
<dbReference type="STRING" id="29341.RSJ17_20300"/>
<feature type="domain" description="Methyltransferase" evidence="2">
    <location>
        <begin position="41"/>
        <end position="133"/>
    </location>
</feature>
<accession>A0A0C1QWP8</accession>
<sequence>MANEYSKLWFEVFMKGKNVSDTEIEMNFLKKHLPISNYKKILDLCCGYGRHSNMLGEYGYNVLGIDRDEDALIKAEKSANKNVEYLSYDMRNIEKLPYSFDGIISMWHSFGYFNDEVNNSIIRQISSLLNKNGRFILDIYNKDFFEKNVGKIEFTKENLLIKEEVKKEGNRFNVTLTYDNTNTIDEFNWYLYSKDEITNLCKEYSLICKTACPWYDEGQAIDENTPRMQLVFEKIN</sequence>